<dbReference type="EMBL" id="CP022356">
    <property type="protein sequence ID" value="ASK79105.1"/>
    <property type="molecule type" value="Genomic_DNA"/>
</dbReference>
<accession>A0A220VFG5</accession>
<sequence>MKILFFLFIFFSIASNVLASERFYDSANRNLNSNAYEGQIDAQYELGEKYLFGSSEYPKNYSKAAFWFEKAAQQGDELAQFNLGWMYQKGQGVKQNNFKSYQWYLKAATKGLSVAQNNLAIMYFNGFGTNVNYKKALIWFKKAASSGYAPAESNLANMYLLGKGGYKDYDKAFSLYKKSAFQGNPVAQYQLGFMFQKGLGTSKNLENAKFWYSKASKKKDQQAIQRLNELNNGMDKSESLISRKMEEAKAFQD</sequence>
<dbReference type="AlphaFoldDB" id="A0A220VFG5"/>
<keyword evidence="1" id="KW-0732">Signal</keyword>
<dbReference type="OrthoDB" id="6114904at2"/>
<dbReference type="SMART" id="SM00671">
    <property type="entry name" value="SEL1"/>
    <property type="match status" value="5"/>
</dbReference>
<dbReference type="RefSeq" id="WP_089074013.1">
    <property type="nucleotide sequence ID" value="NZ_CBCSAM010000002.1"/>
</dbReference>
<dbReference type="Gene3D" id="1.25.40.10">
    <property type="entry name" value="Tetratricopeptide repeat domain"/>
    <property type="match status" value="2"/>
</dbReference>
<reference evidence="2 3" key="1">
    <citation type="journal article" date="2016" name="Int. J. Syst. Evol. Microbiol.">
        <title>Paraphotobacterium marinum gen. nov., sp. nov., a member of the family Vibrionaceae, isolated from surface seawater.</title>
        <authorList>
            <person name="Huang Z."/>
            <person name="Dong C."/>
            <person name="Shao Z."/>
        </authorList>
    </citation>
    <scope>NUCLEOTIDE SEQUENCE [LARGE SCALE GENOMIC DNA]</scope>
    <source>
        <strain evidence="2 3">NSCS20N07D</strain>
    </source>
</reference>
<dbReference type="PANTHER" id="PTHR11102:SF160">
    <property type="entry name" value="ERAD-ASSOCIATED E3 UBIQUITIN-PROTEIN LIGASE COMPONENT HRD3"/>
    <property type="match status" value="1"/>
</dbReference>
<organism evidence="2 3">
    <name type="scientific">Paraphotobacterium marinum</name>
    <dbReference type="NCBI Taxonomy" id="1755811"/>
    <lineage>
        <taxon>Bacteria</taxon>
        <taxon>Pseudomonadati</taxon>
        <taxon>Pseudomonadota</taxon>
        <taxon>Gammaproteobacteria</taxon>
        <taxon>Vibrionales</taxon>
        <taxon>Vibrionaceae</taxon>
        <taxon>Paraphotobacterium</taxon>
    </lineage>
</organism>
<evidence type="ECO:0000256" key="1">
    <source>
        <dbReference type="SAM" id="SignalP"/>
    </source>
</evidence>
<feature type="chain" id="PRO_5012465646" description="Sel1 repeat family protein" evidence="1">
    <location>
        <begin position="20"/>
        <end position="253"/>
    </location>
</feature>
<dbReference type="InterPro" id="IPR011990">
    <property type="entry name" value="TPR-like_helical_dom_sf"/>
</dbReference>
<gene>
    <name evidence="2" type="ORF">CF386_08525</name>
</gene>
<name>A0A220VFG5_9GAMM</name>
<dbReference type="Proteomes" id="UP000242175">
    <property type="component" value="Chromosome small"/>
</dbReference>
<feature type="signal peptide" evidence="1">
    <location>
        <begin position="1"/>
        <end position="19"/>
    </location>
</feature>
<dbReference type="SUPFAM" id="SSF81901">
    <property type="entry name" value="HCP-like"/>
    <property type="match status" value="1"/>
</dbReference>
<dbReference type="InterPro" id="IPR006597">
    <property type="entry name" value="Sel1-like"/>
</dbReference>
<dbReference type="InterPro" id="IPR050767">
    <property type="entry name" value="Sel1_AlgK"/>
</dbReference>
<proteinExistence type="predicted"/>
<dbReference type="PANTHER" id="PTHR11102">
    <property type="entry name" value="SEL-1-LIKE PROTEIN"/>
    <property type="match status" value="1"/>
</dbReference>
<keyword evidence="3" id="KW-1185">Reference proteome</keyword>
<evidence type="ECO:0008006" key="4">
    <source>
        <dbReference type="Google" id="ProtNLM"/>
    </source>
</evidence>
<dbReference type="KEGG" id="pmai:CF386_08525"/>
<evidence type="ECO:0000313" key="3">
    <source>
        <dbReference type="Proteomes" id="UP000242175"/>
    </source>
</evidence>
<evidence type="ECO:0000313" key="2">
    <source>
        <dbReference type="EMBL" id="ASK79105.1"/>
    </source>
</evidence>
<protein>
    <recommendedName>
        <fullName evidence="4">Sel1 repeat family protein</fullName>
    </recommendedName>
</protein>
<dbReference type="Pfam" id="PF08238">
    <property type="entry name" value="Sel1"/>
    <property type="match status" value="5"/>
</dbReference>